<feature type="transmembrane region" description="Helical" evidence="2">
    <location>
        <begin position="30"/>
        <end position="50"/>
    </location>
</feature>
<feature type="region of interest" description="Disordered" evidence="1">
    <location>
        <begin position="257"/>
        <end position="288"/>
    </location>
</feature>
<gene>
    <name evidence="3" type="ORF">TsocGM_06030</name>
</gene>
<accession>A0A432MMM6</accession>
<evidence type="ECO:0008006" key="5">
    <source>
        <dbReference type="Google" id="ProtNLM"/>
    </source>
</evidence>
<evidence type="ECO:0000256" key="1">
    <source>
        <dbReference type="SAM" id="MobiDB-lite"/>
    </source>
</evidence>
<dbReference type="AlphaFoldDB" id="A0A432MMM6"/>
<protein>
    <recommendedName>
        <fullName evidence="5">PAC2 family protein</fullName>
    </recommendedName>
</protein>
<keyword evidence="2" id="KW-0472">Membrane</keyword>
<dbReference type="Gene3D" id="3.40.50.10900">
    <property type="entry name" value="PAC-like subunit"/>
    <property type="match status" value="1"/>
</dbReference>
<evidence type="ECO:0000313" key="4">
    <source>
        <dbReference type="Proteomes" id="UP000280296"/>
    </source>
</evidence>
<reference evidence="3 4" key="2">
    <citation type="submission" date="2019-01" db="EMBL/GenBank/DDBJ databases">
        <title>Tautonia sociabilis, a novel thermotolerant planctomycete of Isosphaeraceae family, isolated from a 4000 m deep subterranean habitat.</title>
        <authorList>
            <person name="Kovaleva O.L."/>
            <person name="Elcheninov A.G."/>
            <person name="Van Heerden E."/>
            <person name="Toshchakov S.V."/>
            <person name="Novikov A."/>
            <person name="Bonch-Osmolovskaya E.A."/>
            <person name="Kublanov I.V."/>
        </authorList>
    </citation>
    <scope>NUCLEOTIDE SEQUENCE [LARGE SCALE GENOMIC DNA]</scope>
    <source>
        <strain evidence="3 4">GM2012</strain>
    </source>
</reference>
<proteinExistence type="predicted"/>
<name>A0A432MMM6_9BACT</name>
<reference evidence="3 4" key="1">
    <citation type="submission" date="2018-12" db="EMBL/GenBank/DDBJ databases">
        <authorList>
            <person name="Toschakov S.V."/>
        </authorList>
    </citation>
    <scope>NUCLEOTIDE SEQUENCE [LARGE SCALE GENOMIC DNA]</scope>
    <source>
        <strain evidence="3 4">GM2012</strain>
    </source>
</reference>
<dbReference type="Pfam" id="PF09754">
    <property type="entry name" value="PAC2"/>
    <property type="match status" value="1"/>
</dbReference>
<dbReference type="SUPFAM" id="SSF159659">
    <property type="entry name" value="Cgl1923-like"/>
    <property type="match status" value="1"/>
</dbReference>
<sequence length="335" mass="37251">MRSRSRSQRPAGDESGGSLMADKIKLNKPWLVAVWPGMGHVAISAGYYLMAKLGMHLMAEFQAEELFDVEYVEVKRGLIRTGRLPRSRFFAWIDPKGHHDLVVFIGEAQPPRGKLAFCRRLIEFAKDLGVERVFTFASMATQMHPSHNSRVFGAATDEATLDELKQLELTPLDDGQISGLNGVLLGVAAEAGLPGACLLGEMPHIFAQLPFPKAALAVLEVFSTIAAIPIDLDELAEQAADVERKLGQLLSQVEHAIESHQEAGEEEPPFPTEPDDEGEGETLSLSPDDQRLLDRLFDEAARDRAKAYELKRELDRLGVYNEYEDRFLDLFKKPE</sequence>
<keyword evidence="4" id="KW-1185">Reference proteome</keyword>
<dbReference type="Proteomes" id="UP000280296">
    <property type="component" value="Unassembled WGS sequence"/>
</dbReference>
<feature type="compositionally biased region" description="Acidic residues" evidence="1">
    <location>
        <begin position="264"/>
        <end position="280"/>
    </location>
</feature>
<dbReference type="InterPro" id="IPR038389">
    <property type="entry name" value="PSMG2_sf"/>
</dbReference>
<keyword evidence="2" id="KW-0812">Transmembrane</keyword>
<comment type="caution">
    <text evidence="3">The sequence shown here is derived from an EMBL/GenBank/DDBJ whole genome shotgun (WGS) entry which is preliminary data.</text>
</comment>
<evidence type="ECO:0000256" key="2">
    <source>
        <dbReference type="SAM" id="Phobius"/>
    </source>
</evidence>
<dbReference type="PANTHER" id="PTHR35610:SF7">
    <property type="entry name" value="3-ISOPROPYLMALATE DEHYDRATASE"/>
    <property type="match status" value="1"/>
</dbReference>
<dbReference type="EMBL" id="RYZH01000008">
    <property type="protein sequence ID" value="RUL88693.1"/>
    <property type="molecule type" value="Genomic_DNA"/>
</dbReference>
<keyword evidence="2" id="KW-1133">Transmembrane helix</keyword>
<evidence type="ECO:0000313" key="3">
    <source>
        <dbReference type="EMBL" id="RUL88693.1"/>
    </source>
</evidence>
<organism evidence="3 4">
    <name type="scientific">Tautonia sociabilis</name>
    <dbReference type="NCBI Taxonomy" id="2080755"/>
    <lineage>
        <taxon>Bacteria</taxon>
        <taxon>Pseudomonadati</taxon>
        <taxon>Planctomycetota</taxon>
        <taxon>Planctomycetia</taxon>
        <taxon>Isosphaerales</taxon>
        <taxon>Isosphaeraceae</taxon>
        <taxon>Tautonia</taxon>
    </lineage>
</organism>
<dbReference type="PANTHER" id="PTHR35610">
    <property type="entry name" value="3-ISOPROPYLMALATE DEHYDRATASE-RELATED"/>
    <property type="match status" value="1"/>
</dbReference>
<dbReference type="InterPro" id="IPR019151">
    <property type="entry name" value="Proteasome_assmbl_chaperone_2"/>
</dbReference>